<dbReference type="EMBL" id="CALBWS010000010">
    <property type="protein sequence ID" value="CAH2714817.1"/>
    <property type="molecule type" value="Genomic_DNA"/>
</dbReference>
<keyword evidence="3" id="KW-1185">Reference proteome</keyword>
<dbReference type="PROSITE" id="PS51186">
    <property type="entry name" value="GNAT"/>
    <property type="match status" value="1"/>
</dbReference>
<feature type="domain" description="N-acetyltransferase" evidence="1">
    <location>
        <begin position="4"/>
        <end position="155"/>
    </location>
</feature>
<protein>
    <recommendedName>
        <fullName evidence="1">N-acetyltransferase domain-containing protein</fullName>
    </recommendedName>
</protein>
<proteinExistence type="predicted"/>
<comment type="caution">
    <text evidence="2">The sequence shown here is derived from an EMBL/GenBank/DDBJ whole genome shotgun (WGS) entry which is preliminary data.</text>
</comment>
<evidence type="ECO:0000313" key="3">
    <source>
        <dbReference type="Proteomes" id="UP000838308"/>
    </source>
</evidence>
<dbReference type="InterPro" id="IPR000182">
    <property type="entry name" value="GNAT_dom"/>
</dbReference>
<dbReference type="Gene3D" id="3.40.630.30">
    <property type="match status" value="1"/>
</dbReference>
<dbReference type="SUPFAM" id="SSF55729">
    <property type="entry name" value="Acyl-CoA N-acyltransferases (Nat)"/>
    <property type="match status" value="1"/>
</dbReference>
<dbReference type="Pfam" id="PF00583">
    <property type="entry name" value="Acetyltransf_1"/>
    <property type="match status" value="1"/>
</dbReference>
<evidence type="ECO:0000259" key="1">
    <source>
        <dbReference type="PROSITE" id="PS51186"/>
    </source>
</evidence>
<gene>
    <name evidence="2" type="ORF">BACCIP111895_01993</name>
</gene>
<dbReference type="InterPro" id="IPR016181">
    <property type="entry name" value="Acyl_CoA_acyltransferase"/>
</dbReference>
<name>A0ABN8KMQ1_9BACI</name>
<dbReference type="CDD" id="cd04301">
    <property type="entry name" value="NAT_SF"/>
    <property type="match status" value="1"/>
</dbReference>
<accession>A0ABN8KMQ1</accession>
<dbReference type="Proteomes" id="UP000838308">
    <property type="component" value="Unassembled WGS sequence"/>
</dbReference>
<reference evidence="2" key="1">
    <citation type="submission" date="2022-04" db="EMBL/GenBank/DDBJ databases">
        <authorList>
            <person name="Criscuolo A."/>
        </authorList>
    </citation>
    <scope>NUCLEOTIDE SEQUENCE</scope>
    <source>
        <strain evidence="2">CIP111895</strain>
    </source>
</reference>
<evidence type="ECO:0000313" key="2">
    <source>
        <dbReference type="EMBL" id="CAH2714817.1"/>
    </source>
</evidence>
<dbReference type="RefSeq" id="WP_248735120.1">
    <property type="nucleotide sequence ID" value="NZ_CALBWS010000010.1"/>
</dbReference>
<sequence>MDVITKDHWDEALWQKAVIIYIEAFGEHGSKPVEIIRNMFEKQLCALHVAMIGNEVVAMALTGAIQDSRILLIDYLAVRKNVRGQRVGQDFVHKITEWALAKDAYNFVLLEAECEHTPENLGRIHFWETCGFKLLTDNIHHYIWVPEPYMAMVLELQTGITIPESGKICFKYIEKFHKKAFRQN</sequence>
<organism evidence="2 3">
    <name type="scientific">Neobacillus rhizosphaerae</name>
    <dbReference type="NCBI Taxonomy" id="2880965"/>
    <lineage>
        <taxon>Bacteria</taxon>
        <taxon>Bacillati</taxon>
        <taxon>Bacillota</taxon>
        <taxon>Bacilli</taxon>
        <taxon>Bacillales</taxon>
        <taxon>Bacillaceae</taxon>
        <taxon>Neobacillus</taxon>
    </lineage>
</organism>